<dbReference type="AlphaFoldDB" id="A0A1I4VIN6"/>
<name>A0A1I4VIN6_PSUAM</name>
<accession>A0A1I4VIN6</accession>
<organism evidence="1 2">
    <name type="scientific">Pseudonocardia ammonioxydans</name>
    <dbReference type="NCBI Taxonomy" id="260086"/>
    <lineage>
        <taxon>Bacteria</taxon>
        <taxon>Bacillati</taxon>
        <taxon>Actinomycetota</taxon>
        <taxon>Actinomycetes</taxon>
        <taxon>Pseudonocardiales</taxon>
        <taxon>Pseudonocardiaceae</taxon>
        <taxon>Pseudonocardia</taxon>
    </lineage>
</organism>
<evidence type="ECO:0000313" key="2">
    <source>
        <dbReference type="Proteomes" id="UP000199614"/>
    </source>
</evidence>
<dbReference type="RefSeq" id="WP_281248697.1">
    <property type="nucleotide sequence ID" value="NZ_FOUY01000006.1"/>
</dbReference>
<proteinExistence type="predicted"/>
<gene>
    <name evidence="1" type="ORF">SAMN05216207_100697</name>
</gene>
<reference evidence="1 2" key="1">
    <citation type="submission" date="2016-10" db="EMBL/GenBank/DDBJ databases">
        <authorList>
            <person name="de Groot N.N."/>
        </authorList>
    </citation>
    <scope>NUCLEOTIDE SEQUENCE [LARGE SCALE GENOMIC DNA]</scope>
    <source>
        <strain evidence="1 2">CGMCC 4.1877</strain>
    </source>
</reference>
<keyword evidence="2" id="KW-1185">Reference proteome</keyword>
<protein>
    <recommendedName>
        <fullName evidence="3">TetR family transcriptional regulator</fullName>
    </recommendedName>
</protein>
<sequence length="41" mass="4276">MERLVSALVGNLYADHLAGRPIGADWAADVVDAVLPAFLPA</sequence>
<dbReference type="EMBL" id="FOUY01000006">
    <property type="protein sequence ID" value="SFN01069.1"/>
    <property type="molecule type" value="Genomic_DNA"/>
</dbReference>
<dbReference type="STRING" id="260086.SAMN05216207_100697"/>
<evidence type="ECO:0008006" key="3">
    <source>
        <dbReference type="Google" id="ProtNLM"/>
    </source>
</evidence>
<dbReference type="Proteomes" id="UP000199614">
    <property type="component" value="Unassembled WGS sequence"/>
</dbReference>
<evidence type="ECO:0000313" key="1">
    <source>
        <dbReference type="EMBL" id="SFN01069.1"/>
    </source>
</evidence>